<dbReference type="GO" id="GO:0016787">
    <property type="term" value="F:hydrolase activity"/>
    <property type="evidence" value="ECO:0007669"/>
    <property type="project" value="UniProtKB-KW"/>
</dbReference>
<gene>
    <name evidence="2" type="ORF">Q8A49_32340</name>
</gene>
<evidence type="ECO:0000313" key="2">
    <source>
        <dbReference type="EMBL" id="MEE2055198.1"/>
    </source>
</evidence>
<organism evidence="2 3">
    <name type="scientific">Nocardiopsis tropica</name>
    <dbReference type="NCBI Taxonomy" id="109330"/>
    <lineage>
        <taxon>Bacteria</taxon>
        <taxon>Bacillati</taxon>
        <taxon>Actinomycetota</taxon>
        <taxon>Actinomycetes</taxon>
        <taxon>Streptosporangiales</taxon>
        <taxon>Nocardiopsidaceae</taxon>
        <taxon>Nocardiopsis</taxon>
    </lineage>
</organism>
<protein>
    <submittedName>
        <fullName evidence="2">Serine hydrolase</fullName>
    </submittedName>
</protein>
<dbReference type="Gene3D" id="3.40.710.10">
    <property type="entry name" value="DD-peptidase/beta-lactamase superfamily"/>
    <property type="match status" value="1"/>
</dbReference>
<comment type="caution">
    <text evidence="2">The sequence shown here is derived from an EMBL/GenBank/DDBJ whole genome shotgun (WGS) entry which is preliminary data.</text>
</comment>
<sequence length="286" mass="29651">MTTTDAPAVRVHVREVDGTREWGRLADVPVVLASVAKVLIVLEFARQAGAGILDPAERVVARRADRLGGSGIADFADDVELSLRDCAHLAMTVSDNTAADLLVDRVGVEPVQLLAAELGLGSTRFTGGPRDLLRILLEEGGPEGAGSAVLPAGVRGRVTSGTPADLTRLLRLVWTDGAAQPEACAFVRDLMARQLVRTRIASGFGPGVRVSAKSGTLPGLRAEAGVVEYPDGARYAVAVCAVGPDPGRTGLEADLALGRAARGAVERLRRVSGVSAAGRTGVDRGR</sequence>
<dbReference type="RefSeq" id="WP_330161978.1">
    <property type="nucleotide sequence ID" value="NZ_BAAAJA010000040.1"/>
</dbReference>
<dbReference type="Pfam" id="PF13354">
    <property type="entry name" value="Beta-lactamase2"/>
    <property type="match status" value="1"/>
</dbReference>
<name>A0ABU7L0W8_9ACTN</name>
<dbReference type="InterPro" id="IPR045155">
    <property type="entry name" value="Beta-lactam_cat"/>
</dbReference>
<proteinExistence type="predicted"/>
<dbReference type="Proteomes" id="UP001348641">
    <property type="component" value="Unassembled WGS sequence"/>
</dbReference>
<dbReference type="InterPro" id="IPR000871">
    <property type="entry name" value="Beta-lactam_class-A"/>
</dbReference>
<accession>A0ABU7L0W8</accession>
<reference evidence="2 3" key="1">
    <citation type="submission" date="2023-07" db="EMBL/GenBank/DDBJ databases">
        <authorList>
            <person name="Girao M."/>
            <person name="Carvalho M.F."/>
        </authorList>
    </citation>
    <scope>NUCLEOTIDE SEQUENCE [LARGE SCALE GENOMIC DNA]</scope>
    <source>
        <strain evidence="2 3">66/93</strain>
    </source>
</reference>
<dbReference type="InterPro" id="IPR012338">
    <property type="entry name" value="Beta-lactam/transpept-like"/>
</dbReference>
<dbReference type="PANTHER" id="PTHR35333:SF3">
    <property type="entry name" value="BETA-LACTAMASE-TYPE TRANSPEPTIDASE FOLD CONTAINING PROTEIN"/>
    <property type="match status" value="1"/>
</dbReference>
<dbReference type="SUPFAM" id="SSF56601">
    <property type="entry name" value="beta-lactamase/transpeptidase-like"/>
    <property type="match status" value="1"/>
</dbReference>
<evidence type="ECO:0000259" key="1">
    <source>
        <dbReference type="Pfam" id="PF13354"/>
    </source>
</evidence>
<dbReference type="PANTHER" id="PTHR35333">
    <property type="entry name" value="BETA-LACTAMASE"/>
    <property type="match status" value="1"/>
</dbReference>
<dbReference type="EMBL" id="JAUUCC010000157">
    <property type="protein sequence ID" value="MEE2055198.1"/>
    <property type="molecule type" value="Genomic_DNA"/>
</dbReference>
<feature type="domain" description="Beta-lactamase class A catalytic" evidence="1">
    <location>
        <begin position="11"/>
        <end position="240"/>
    </location>
</feature>
<keyword evidence="2" id="KW-0378">Hydrolase</keyword>
<evidence type="ECO:0000313" key="3">
    <source>
        <dbReference type="Proteomes" id="UP001348641"/>
    </source>
</evidence>